<evidence type="ECO:0000256" key="1">
    <source>
        <dbReference type="SAM" id="MobiDB-lite"/>
    </source>
</evidence>
<keyword evidence="4" id="KW-1185">Reference proteome</keyword>
<sequence>MDSSPKPHQPLQSNTVISIKKKKNNKKKKNPIVESSDQDSIQDSWGHKGGGFNVSSKYRNPRKGSSSVNQNDVVGALALPTGMAIAAVLSQVLEQKDAAEDRMSVDHLSKIFTLAVGESLSNVFGNKYDCFVHNFEKSFRSTLMTLRLVNESSQNDRGEFLRESETGKYCSDPTSCRNLNREESSACHTCEKFLRSEAVLNTINNQEERNTSEEKTVYIQEEPNTPEENDVNMQPNLMSRALSLHDGRINQQLTYISNNVPSYMDGMMQNTLERSIMEQSRSNDLKTFEIGLIMKKMQLKEAQLTLNSDSNFLERFKLSMGISKASFKAEKFETELKDARHAELLKTCIDCLVAGLLIMVVALAYGTYVYSHQRLIEATASCDSVPESKSWWIPKPVSSISSGLHILRCQVQVVFRMLFGVLMILSVTYLLLQRSGTSKQAMPVTFILLLLGVGCGFAGKFCIDTLGGSGNHWLFFWEAQCLLHFLSNICTPALFIMLNGRITVTERSRSRRVCPFWIRRFLFYSTILVVLPLLCGFIPFAGLGEWRDHFSSLILDRY</sequence>
<feature type="transmembrane region" description="Helical" evidence="2">
    <location>
        <begin position="413"/>
        <end position="432"/>
    </location>
</feature>
<feature type="transmembrane region" description="Helical" evidence="2">
    <location>
        <begin position="444"/>
        <end position="463"/>
    </location>
</feature>
<feature type="compositionally biased region" description="Basic residues" evidence="1">
    <location>
        <begin position="19"/>
        <end position="30"/>
    </location>
</feature>
<keyword evidence="2" id="KW-0472">Membrane</keyword>
<gene>
    <name evidence="3" type="ORF">POM88_046151</name>
</gene>
<feature type="compositionally biased region" description="Polar residues" evidence="1">
    <location>
        <begin position="33"/>
        <end position="43"/>
    </location>
</feature>
<dbReference type="Proteomes" id="UP001237642">
    <property type="component" value="Unassembled WGS sequence"/>
</dbReference>
<dbReference type="EMBL" id="JAUIZM010000010">
    <property type="protein sequence ID" value="KAK1361677.1"/>
    <property type="molecule type" value="Genomic_DNA"/>
</dbReference>
<dbReference type="AlphaFoldDB" id="A0AAD8H8S3"/>
<comment type="caution">
    <text evidence="3">The sequence shown here is derived from an EMBL/GenBank/DDBJ whole genome shotgun (WGS) entry which is preliminary data.</text>
</comment>
<dbReference type="GO" id="GO:0006952">
    <property type="term" value="P:defense response"/>
    <property type="evidence" value="ECO:0007669"/>
    <property type="project" value="InterPro"/>
</dbReference>
<name>A0AAD8H8S3_9APIA</name>
<accession>A0AAD8H8S3</accession>
<keyword evidence="2" id="KW-0812">Transmembrane</keyword>
<protein>
    <submittedName>
        <fullName evidence="3">Nuclear transcription factor Y subunit B-3-like</fullName>
    </submittedName>
</protein>
<dbReference type="InterPro" id="IPR044708">
    <property type="entry name" value="CPR5"/>
</dbReference>
<evidence type="ECO:0000313" key="3">
    <source>
        <dbReference type="EMBL" id="KAK1361677.1"/>
    </source>
</evidence>
<organism evidence="3 4">
    <name type="scientific">Heracleum sosnowskyi</name>
    <dbReference type="NCBI Taxonomy" id="360622"/>
    <lineage>
        <taxon>Eukaryota</taxon>
        <taxon>Viridiplantae</taxon>
        <taxon>Streptophyta</taxon>
        <taxon>Embryophyta</taxon>
        <taxon>Tracheophyta</taxon>
        <taxon>Spermatophyta</taxon>
        <taxon>Magnoliopsida</taxon>
        <taxon>eudicotyledons</taxon>
        <taxon>Gunneridae</taxon>
        <taxon>Pentapetalae</taxon>
        <taxon>asterids</taxon>
        <taxon>campanulids</taxon>
        <taxon>Apiales</taxon>
        <taxon>Apiaceae</taxon>
        <taxon>Apioideae</taxon>
        <taxon>apioid superclade</taxon>
        <taxon>Tordylieae</taxon>
        <taxon>Tordyliinae</taxon>
        <taxon>Heracleum</taxon>
    </lineage>
</organism>
<evidence type="ECO:0000313" key="4">
    <source>
        <dbReference type="Proteomes" id="UP001237642"/>
    </source>
</evidence>
<dbReference type="PANTHER" id="PTHR35322:SF2">
    <property type="entry name" value="PROTEIN CPR-5"/>
    <property type="match status" value="1"/>
</dbReference>
<dbReference type="GO" id="GO:0010090">
    <property type="term" value="P:trichome morphogenesis"/>
    <property type="evidence" value="ECO:0007669"/>
    <property type="project" value="InterPro"/>
</dbReference>
<evidence type="ECO:0000256" key="2">
    <source>
        <dbReference type="SAM" id="Phobius"/>
    </source>
</evidence>
<proteinExistence type="predicted"/>
<feature type="transmembrane region" description="Helical" evidence="2">
    <location>
        <begin position="475"/>
        <end position="500"/>
    </location>
</feature>
<dbReference type="GO" id="GO:0010150">
    <property type="term" value="P:leaf senescence"/>
    <property type="evidence" value="ECO:0007669"/>
    <property type="project" value="InterPro"/>
</dbReference>
<feature type="region of interest" description="Disordered" evidence="1">
    <location>
        <begin position="1"/>
        <end position="69"/>
    </location>
</feature>
<feature type="transmembrane region" description="Helical" evidence="2">
    <location>
        <begin position="521"/>
        <end position="543"/>
    </location>
</feature>
<reference evidence="3" key="1">
    <citation type="submission" date="2023-02" db="EMBL/GenBank/DDBJ databases">
        <title>Genome of toxic invasive species Heracleum sosnowskyi carries increased number of genes despite the absence of recent whole-genome duplications.</title>
        <authorList>
            <person name="Schelkunov M."/>
            <person name="Shtratnikova V."/>
            <person name="Makarenko M."/>
            <person name="Klepikova A."/>
            <person name="Omelchenko D."/>
            <person name="Novikova G."/>
            <person name="Obukhova E."/>
            <person name="Bogdanov V."/>
            <person name="Penin A."/>
            <person name="Logacheva M."/>
        </authorList>
    </citation>
    <scope>NUCLEOTIDE SEQUENCE</scope>
    <source>
        <strain evidence="3">Hsosn_3</strain>
        <tissue evidence="3">Leaf</tissue>
    </source>
</reference>
<keyword evidence="2" id="KW-1133">Transmembrane helix</keyword>
<reference evidence="3" key="2">
    <citation type="submission" date="2023-05" db="EMBL/GenBank/DDBJ databases">
        <authorList>
            <person name="Schelkunov M.I."/>
        </authorList>
    </citation>
    <scope>NUCLEOTIDE SEQUENCE</scope>
    <source>
        <strain evidence="3">Hsosn_3</strain>
        <tissue evidence="3">Leaf</tissue>
    </source>
</reference>
<dbReference type="PANTHER" id="PTHR35322">
    <property type="entry name" value="PROTEIN CPR-5"/>
    <property type="match status" value="1"/>
</dbReference>
<feature type="compositionally biased region" description="Polar residues" evidence="1">
    <location>
        <begin position="53"/>
        <end position="69"/>
    </location>
</feature>